<gene>
    <name evidence="9" type="ORF">RI844_09585</name>
</gene>
<dbReference type="InterPro" id="IPR017853">
    <property type="entry name" value="GH"/>
</dbReference>
<feature type="signal peptide" evidence="7">
    <location>
        <begin position="1"/>
        <end position="24"/>
    </location>
</feature>
<dbReference type="InterPro" id="IPR008979">
    <property type="entry name" value="Galactose-bd-like_sf"/>
</dbReference>
<dbReference type="Pfam" id="PF00754">
    <property type="entry name" value="F5_F8_type_C"/>
    <property type="match status" value="1"/>
</dbReference>
<keyword evidence="10" id="KW-1185">Reference proteome</keyword>
<dbReference type="Proteomes" id="UP001301442">
    <property type="component" value="Chromosome"/>
</dbReference>
<reference evidence="9 10" key="1">
    <citation type="submission" date="2023-09" db="EMBL/GenBank/DDBJ databases">
        <authorList>
            <person name="Qi X."/>
        </authorList>
    </citation>
    <scope>NUCLEOTIDE SEQUENCE [LARGE SCALE GENOMIC DNA]</scope>
    <source>
        <strain evidence="9 10">S1-1</strain>
    </source>
</reference>
<dbReference type="PROSITE" id="PS50022">
    <property type="entry name" value="FA58C_3"/>
    <property type="match status" value="1"/>
</dbReference>
<dbReference type="SUPFAM" id="SSF49785">
    <property type="entry name" value="Galactose-binding domain-like"/>
    <property type="match status" value="1"/>
</dbReference>
<dbReference type="InterPro" id="IPR016286">
    <property type="entry name" value="FUC_metazoa-typ"/>
</dbReference>
<dbReference type="InterPro" id="IPR000421">
    <property type="entry name" value="FA58C"/>
</dbReference>
<dbReference type="EMBL" id="CP136600">
    <property type="protein sequence ID" value="WOH39459.1"/>
    <property type="molecule type" value="Genomic_DNA"/>
</dbReference>
<dbReference type="Pfam" id="PF01120">
    <property type="entry name" value="Alpha_L_fucos"/>
    <property type="match status" value="1"/>
</dbReference>
<feature type="domain" description="F5/8 type C" evidence="8">
    <location>
        <begin position="460"/>
        <end position="609"/>
    </location>
</feature>
<keyword evidence="4 7" id="KW-0732">Signal</keyword>
<organism evidence="9 10">
    <name type="scientific">Thalassotalea fonticola</name>
    <dbReference type="NCBI Taxonomy" id="3065649"/>
    <lineage>
        <taxon>Bacteria</taxon>
        <taxon>Pseudomonadati</taxon>
        <taxon>Pseudomonadota</taxon>
        <taxon>Gammaproteobacteria</taxon>
        <taxon>Alteromonadales</taxon>
        <taxon>Colwelliaceae</taxon>
        <taxon>Thalassotalea</taxon>
    </lineage>
</organism>
<evidence type="ECO:0000256" key="4">
    <source>
        <dbReference type="ARBA" id="ARBA00022729"/>
    </source>
</evidence>
<evidence type="ECO:0000313" key="10">
    <source>
        <dbReference type="Proteomes" id="UP001301442"/>
    </source>
</evidence>
<dbReference type="Gene3D" id="2.60.120.260">
    <property type="entry name" value="Galactose-binding domain-like"/>
    <property type="match status" value="1"/>
</dbReference>
<feature type="chain" id="PRO_5045191064" description="alpha-L-fucosidase" evidence="7">
    <location>
        <begin position="25"/>
        <end position="609"/>
    </location>
</feature>
<keyword evidence="6" id="KW-0326">Glycosidase</keyword>
<dbReference type="PRINTS" id="PR00741">
    <property type="entry name" value="GLHYDRLASE29"/>
</dbReference>
<evidence type="ECO:0000313" key="9">
    <source>
        <dbReference type="EMBL" id="WOH39459.1"/>
    </source>
</evidence>
<evidence type="ECO:0000256" key="6">
    <source>
        <dbReference type="ARBA" id="ARBA00023295"/>
    </source>
</evidence>
<sequence length="609" mass="68750">MKITTYYLTCLLLVCSGFSLIANAAADHHLIKRTHDDGISFPYVAPKKHSNYLKKIDRQYLPYMQAQPEMISAWQDDRFGVFIHWDHSSQVPVSMSWGRKGARPHHSTDGKVTKGVPEQEYNDLAKTFNPKNFDASNWMDIIESAGAKYVVFTAKHHAGFAMWDSKVSDFDIMSTPYGKDVTKELVAEAQKRGIKFHFYYSQPDWYEEMYRDAKNKDKFNREFLFPQIRELLTQYGKIDGIWFDGLGKGIDTWYGPELITMMRKLQPHLVVNHRWGNPSWRFGDYDGPERKIGRFQINRPWETCTIIGGGWGWMGDQPPMSYNDSIDLLSITASRGGNLLLNTGPTGLGEINPTHVQRLKEMGQWLSINGESIYGTRGGPYIDGPWGGSTRKDNTIYLHLYGDIGKELSLPNIPIKVNSAFTLNGNKVEIRQEYNRLNLSLAENASTETVVKLEVNADTTYLPVIATINEAVTLAATATSSSDKSSKFTAAKMISGSATNFSEGINVRDSWSPEPTDNKPWIQLDLPTEQDVDYINIGSQSYGKLITENLGFVVKLKVAGQWQQVYQSKQLKVTNGIVFDKTYQASAIRVEFSSAKQLNINEIIAYSAL</sequence>
<evidence type="ECO:0000256" key="5">
    <source>
        <dbReference type="ARBA" id="ARBA00022801"/>
    </source>
</evidence>
<dbReference type="InterPro" id="IPR057739">
    <property type="entry name" value="Glyco_hydro_29_N"/>
</dbReference>
<evidence type="ECO:0000256" key="2">
    <source>
        <dbReference type="ARBA" id="ARBA00007951"/>
    </source>
</evidence>
<dbReference type="SMART" id="SM00812">
    <property type="entry name" value="Alpha_L_fucos"/>
    <property type="match status" value="1"/>
</dbReference>
<accession>A0ABZ0GV17</accession>
<protein>
    <recommendedName>
        <fullName evidence="3">alpha-L-fucosidase</fullName>
        <ecNumber evidence="3">3.2.1.51</ecNumber>
    </recommendedName>
</protein>
<dbReference type="PANTHER" id="PTHR10030:SF37">
    <property type="entry name" value="ALPHA-L-FUCOSIDASE-RELATED"/>
    <property type="match status" value="1"/>
</dbReference>
<dbReference type="SUPFAM" id="SSF51445">
    <property type="entry name" value="(Trans)glycosidases"/>
    <property type="match status" value="1"/>
</dbReference>
<evidence type="ECO:0000256" key="1">
    <source>
        <dbReference type="ARBA" id="ARBA00004071"/>
    </source>
</evidence>
<evidence type="ECO:0000259" key="8">
    <source>
        <dbReference type="PROSITE" id="PS50022"/>
    </source>
</evidence>
<keyword evidence="5" id="KW-0378">Hydrolase</keyword>
<dbReference type="InterPro" id="IPR000933">
    <property type="entry name" value="Glyco_hydro_29"/>
</dbReference>
<name>A0ABZ0GV17_9GAMM</name>
<proteinExistence type="inferred from homology"/>
<comment type="function">
    <text evidence="1">Alpha-L-fucosidase is responsible for hydrolyzing the alpha-1,6-linked fucose joined to the reducing-end N-acetylglucosamine of the carbohydrate moieties of glycoproteins.</text>
</comment>
<dbReference type="RefSeq" id="WP_348398225.1">
    <property type="nucleotide sequence ID" value="NZ_CP136600.1"/>
</dbReference>
<comment type="similarity">
    <text evidence="2">Belongs to the glycosyl hydrolase 29 family.</text>
</comment>
<evidence type="ECO:0000256" key="7">
    <source>
        <dbReference type="SAM" id="SignalP"/>
    </source>
</evidence>
<dbReference type="PANTHER" id="PTHR10030">
    <property type="entry name" value="ALPHA-L-FUCOSIDASE"/>
    <property type="match status" value="1"/>
</dbReference>
<evidence type="ECO:0000256" key="3">
    <source>
        <dbReference type="ARBA" id="ARBA00012662"/>
    </source>
</evidence>
<dbReference type="Gene3D" id="3.20.20.80">
    <property type="entry name" value="Glycosidases"/>
    <property type="match status" value="1"/>
</dbReference>
<dbReference type="EC" id="3.2.1.51" evidence="3"/>